<dbReference type="PANTHER" id="PTHR24258:SF129">
    <property type="entry name" value="LP15124P-RELATED"/>
    <property type="match status" value="1"/>
</dbReference>
<dbReference type="Pfam" id="PF00089">
    <property type="entry name" value="Trypsin"/>
    <property type="match status" value="1"/>
</dbReference>
<evidence type="ECO:0000256" key="1">
    <source>
        <dbReference type="ARBA" id="ARBA00004613"/>
    </source>
</evidence>
<dbReference type="InterPro" id="IPR018114">
    <property type="entry name" value="TRYPSIN_HIS"/>
</dbReference>
<name>A0A1J1J5W2_9DIPT</name>
<evidence type="ECO:0000256" key="2">
    <source>
        <dbReference type="ARBA" id="ARBA00022525"/>
    </source>
</evidence>
<dbReference type="GO" id="GO:0005576">
    <property type="term" value="C:extracellular region"/>
    <property type="evidence" value="ECO:0007669"/>
    <property type="project" value="UniProtKB-SubCell"/>
</dbReference>
<evidence type="ECO:0000256" key="6">
    <source>
        <dbReference type="ARBA" id="ARBA00076468"/>
    </source>
</evidence>
<comment type="similarity">
    <text evidence="4">Belongs to the peptidase S1 family. CLIP subfamily.</text>
</comment>
<evidence type="ECO:0000313" key="10">
    <source>
        <dbReference type="Proteomes" id="UP000183832"/>
    </source>
</evidence>
<dbReference type="AlphaFoldDB" id="A0A1J1J5W2"/>
<dbReference type="FunFam" id="2.40.10.10:FF:000038">
    <property type="entry name" value="Serine protease"/>
    <property type="match status" value="1"/>
</dbReference>
<proteinExistence type="inferred from homology"/>
<dbReference type="InterPro" id="IPR041515">
    <property type="entry name" value="PPAF-2-like_Clip"/>
</dbReference>
<dbReference type="Gene3D" id="2.40.10.10">
    <property type="entry name" value="Trypsin-like serine proteases"/>
    <property type="match status" value="2"/>
</dbReference>
<protein>
    <recommendedName>
        <fullName evidence="5">Phenoloxidase-activating factor 2</fullName>
    </recommendedName>
    <alternativeName>
        <fullName evidence="6">Prophenoloxidase-activating factor II</fullName>
    </alternativeName>
</protein>
<dbReference type="STRING" id="568069.A0A1J1J5W2"/>
<evidence type="ECO:0000256" key="4">
    <source>
        <dbReference type="ARBA" id="ARBA00024195"/>
    </source>
</evidence>
<dbReference type="Proteomes" id="UP000183832">
    <property type="component" value="Unassembled WGS sequence"/>
</dbReference>
<dbReference type="PANTHER" id="PTHR24258">
    <property type="entry name" value="SERINE PROTEASE-RELATED"/>
    <property type="match status" value="1"/>
</dbReference>
<dbReference type="InterPro" id="IPR043504">
    <property type="entry name" value="Peptidase_S1_PA_chymotrypsin"/>
</dbReference>
<keyword evidence="3" id="KW-1015">Disulfide bond</keyword>
<keyword evidence="2" id="KW-0964">Secreted</keyword>
<feature type="signal peptide" evidence="7">
    <location>
        <begin position="1"/>
        <end position="21"/>
    </location>
</feature>
<dbReference type="SMART" id="SM00020">
    <property type="entry name" value="Tryp_SPc"/>
    <property type="match status" value="1"/>
</dbReference>
<dbReference type="Pfam" id="PF18322">
    <property type="entry name" value="CLIP_1"/>
    <property type="match status" value="1"/>
</dbReference>
<feature type="domain" description="Peptidase S1" evidence="8">
    <location>
        <begin position="130"/>
        <end position="382"/>
    </location>
</feature>
<feature type="chain" id="PRO_5012610925" description="Phenoloxidase-activating factor 2" evidence="7">
    <location>
        <begin position="22"/>
        <end position="393"/>
    </location>
</feature>
<dbReference type="OrthoDB" id="6261922at2759"/>
<dbReference type="InterPro" id="IPR001314">
    <property type="entry name" value="Peptidase_S1A"/>
</dbReference>
<comment type="subcellular location">
    <subcellularLocation>
        <location evidence="1">Secreted</location>
    </subcellularLocation>
</comment>
<gene>
    <name evidence="9" type="ORF">CLUMA_CG020152</name>
</gene>
<dbReference type="SUPFAM" id="SSF50494">
    <property type="entry name" value="Trypsin-like serine proteases"/>
    <property type="match status" value="1"/>
</dbReference>
<sequence>MLAKFCHLAFIVSVFSQSAQEKGNLDDLIGDVFGSNEPTDNSLTDVVNEKLCNGGLGECVPYYLCVNGTINTDGSDLLDIRFGEGQECVDYFEQCCSVGQVLPQPQPPKTPVQVQSQCGFRNAEGVGFRITGNSDGESEYGEFPWMVAILKEEIAAEQVLNVYQCGGSLIHPSVVLTAAHCVQGKTPSALKVRAGEWDTQTKNELFPHTDHDVQDLIIHQQYYKGGLHNDIALLFLKNPVQLEQHINTVCLPSQDTVFDGSRCFASGWGKDVFGKEGKYQVILKKIDLPIVPHIPCEESLRKTRLGRRFNLHHSFICAGGEPGKDTCNGDGGSPLVCPVNGHDGHYYQAGIVAWGIGCGENGTPGVYVNVARFRHWIDEQLKVRGMESNTYNI</sequence>
<organism evidence="9 10">
    <name type="scientific">Clunio marinus</name>
    <dbReference type="NCBI Taxonomy" id="568069"/>
    <lineage>
        <taxon>Eukaryota</taxon>
        <taxon>Metazoa</taxon>
        <taxon>Ecdysozoa</taxon>
        <taxon>Arthropoda</taxon>
        <taxon>Hexapoda</taxon>
        <taxon>Insecta</taxon>
        <taxon>Pterygota</taxon>
        <taxon>Neoptera</taxon>
        <taxon>Endopterygota</taxon>
        <taxon>Diptera</taxon>
        <taxon>Nematocera</taxon>
        <taxon>Chironomoidea</taxon>
        <taxon>Chironomidae</taxon>
        <taxon>Clunio</taxon>
    </lineage>
</organism>
<dbReference type="PRINTS" id="PR00722">
    <property type="entry name" value="CHYMOTRYPSIN"/>
</dbReference>
<accession>A0A1J1J5W2</accession>
<evidence type="ECO:0000256" key="7">
    <source>
        <dbReference type="SAM" id="SignalP"/>
    </source>
</evidence>
<dbReference type="PROSITE" id="PS00134">
    <property type="entry name" value="TRYPSIN_HIS"/>
    <property type="match status" value="1"/>
</dbReference>
<keyword evidence="10" id="KW-1185">Reference proteome</keyword>
<dbReference type="GO" id="GO:0006508">
    <property type="term" value="P:proteolysis"/>
    <property type="evidence" value="ECO:0007669"/>
    <property type="project" value="InterPro"/>
</dbReference>
<dbReference type="InterPro" id="IPR001254">
    <property type="entry name" value="Trypsin_dom"/>
</dbReference>
<evidence type="ECO:0000313" key="9">
    <source>
        <dbReference type="EMBL" id="CRL07164.1"/>
    </source>
</evidence>
<evidence type="ECO:0000256" key="5">
    <source>
        <dbReference type="ARBA" id="ARBA00068096"/>
    </source>
</evidence>
<evidence type="ECO:0000256" key="3">
    <source>
        <dbReference type="ARBA" id="ARBA00023157"/>
    </source>
</evidence>
<dbReference type="InterPro" id="IPR009003">
    <property type="entry name" value="Peptidase_S1_PA"/>
</dbReference>
<dbReference type="EMBL" id="CVRI01000070">
    <property type="protein sequence ID" value="CRL07164.1"/>
    <property type="molecule type" value="Genomic_DNA"/>
</dbReference>
<dbReference type="CDD" id="cd00190">
    <property type="entry name" value="Tryp_SPc"/>
    <property type="match status" value="1"/>
</dbReference>
<reference evidence="9 10" key="1">
    <citation type="submission" date="2015-04" db="EMBL/GenBank/DDBJ databases">
        <authorList>
            <person name="Syromyatnikov M.Y."/>
            <person name="Popov V.N."/>
        </authorList>
    </citation>
    <scope>NUCLEOTIDE SEQUENCE [LARGE SCALE GENOMIC DNA]</scope>
</reference>
<keyword evidence="7" id="KW-0732">Signal</keyword>
<dbReference type="PROSITE" id="PS50240">
    <property type="entry name" value="TRYPSIN_DOM"/>
    <property type="match status" value="1"/>
</dbReference>
<dbReference type="GO" id="GO:0004252">
    <property type="term" value="F:serine-type endopeptidase activity"/>
    <property type="evidence" value="ECO:0007669"/>
    <property type="project" value="InterPro"/>
</dbReference>
<evidence type="ECO:0000259" key="8">
    <source>
        <dbReference type="PROSITE" id="PS50240"/>
    </source>
</evidence>